<sequence length="231" mass="26188">MRNRELLINPTIACANLLNLKEDLDILQEEGGKIIHLDIMDGHYVHNLCLSLDLIKAIKENYCFLQDVHLMVTNPQDYIYDLKDIGVDYVCFHYETVPFPQQLLKQISDCGIMGGIALNPDCPVNDIKSVLPYLNYVVVMGVEPGFAGQNFLMSTIKKIKELDQIRIHENYNFLIEADGRINDIWAVECLLNGADMLVSGAFGVFKKEGGRGVRQNYAEFKETVEKAMRIS</sequence>
<dbReference type="InterPro" id="IPR011060">
    <property type="entry name" value="RibuloseP-bd_barrel"/>
</dbReference>
<accession>A0A3E4U0L3</accession>
<dbReference type="NCBIfam" id="NF004076">
    <property type="entry name" value="PRK05581.1-4"/>
    <property type="match status" value="1"/>
</dbReference>
<dbReference type="InterPro" id="IPR013785">
    <property type="entry name" value="Aldolase_TIM"/>
</dbReference>
<dbReference type="Pfam" id="PF00834">
    <property type="entry name" value="Ribul_P_3_epim"/>
    <property type="match status" value="1"/>
</dbReference>
<keyword evidence="1" id="KW-0479">Metal-binding</keyword>
<organism evidence="3 4">
    <name type="scientific">Hungatella hathewayi</name>
    <dbReference type="NCBI Taxonomy" id="154046"/>
    <lineage>
        <taxon>Bacteria</taxon>
        <taxon>Bacillati</taxon>
        <taxon>Bacillota</taxon>
        <taxon>Clostridia</taxon>
        <taxon>Lachnospirales</taxon>
        <taxon>Lachnospiraceae</taxon>
        <taxon>Hungatella</taxon>
    </lineage>
</organism>
<evidence type="ECO:0000313" key="3">
    <source>
        <dbReference type="EMBL" id="RGL99128.1"/>
    </source>
</evidence>
<evidence type="ECO:0000256" key="1">
    <source>
        <dbReference type="ARBA" id="ARBA00022723"/>
    </source>
</evidence>
<keyword evidence="2" id="KW-0413">Isomerase</keyword>
<gene>
    <name evidence="3" type="ORF">DXC39_23680</name>
</gene>
<dbReference type="InterPro" id="IPR000056">
    <property type="entry name" value="Ribul_P_3_epim-like"/>
</dbReference>
<dbReference type="GO" id="GO:0046872">
    <property type="term" value="F:metal ion binding"/>
    <property type="evidence" value="ECO:0007669"/>
    <property type="project" value="UniProtKB-KW"/>
</dbReference>
<dbReference type="EMBL" id="QSSQ01000032">
    <property type="protein sequence ID" value="RGL99128.1"/>
    <property type="molecule type" value="Genomic_DNA"/>
</dbReference>
<name>A0A3E4U0L3_9FIRM</name>
<dbReference type="Gene3D" id="3.20.20.70">
    <property type="entry name" value="Aldolase class I"/>
    <property type="match status" value="1"/>
</dbReference>
<dbReference type="PANTHER" id="PTHR11749">
    <property type="entry name" value="RIBULOSE-5-PHOSPHATE-3-EPIMERASE"/>
    <property type="match status" value="1"/>
</dbReference>
<comment type="caution">
    <text evidence="3">The sequence shown here is derived from an EMBL/GenBank/DDBJ whole genome shotgun (WGS) entry which is preliminary data.</text>
</comment>
<reference evidence="3 4" key="1">
    <citation type="submission" date="2018-08" db="EMBL/GenBank/DDBJ databases">
        <title>A genome reference for cultivated species of the human gut microbiota.</title>
        <authorList>
            <person name="Zou Y."/>
            <person name="Xue W."/>
            <person name="Luo G."/>
        </authorList>
    </citation>
    <scope>NUCLEOTIDE SEQUENCE [LARGE SCALE GENOMIC DNA]</scope>
    <source>
        <strain evidence="3 4">TF05-11AC</strain>
    </source>
</reference>
<dbReference type="RefSeq" id="WP_117634536.1">
    <property type="nucleotide sequence ID" value="NZ_QRQF01000033.1"/>
</dbReference>
<dbReference type="Proteomes" id="UP000261257">
    <property type="component" value="Unassembled WGS sequence"/>
</dbReference>
<proteinExistence type="predicted"/>
<dbReference type="GO" id="GO:0005975">
    <property type="term" value="P:carbohydrate metabolic process"/>
    <property type="evidence" value="ECO:0007669"/>
    <property type="project" value="InterPro"/>
</dbReference>
<evidence type="ECO:0000256" key="2">
    <source>
        <dbReference type="ARBA" id="ARBA00023235"/>
    </source>
</evidence>
<dbReference type="GO" id="GO:0016857">
    <property type="term" value="F:racemase and epimerase activity, acting on carbohydrates and derivatives"/>
    <property type="evidence" value="ECO:0007669"/>
    <property type="project" value="InterPro"/>
</dbReference>
<dbReference type="AlphaFoldDB" id="A0A3E4U0L3"/>
<protein>
    <submittedName>
        <fullName evidence="3">Ribulose-phosphate 3-epimerase</fullName>
    </submittedName>
</protein>
<dbReference type="SUPFAM" id="SSF51366">
    <property type="entry name" value="Ribulose-phoshate binding barrel"/>
    <property type="match status" value="1"/>
</dbReference>
<dbReference type="CDD" id="cd00429">
    <property type="entry name" value="RPE"/>
    <property type="match status" value="1"/>
</dbReference>
<evidence type="ECO:0000313" key="4">
    <source>
        <dbReference type="Proteomes" id="UP000261257"/>
    </source>
</evidence>